<keyword evidence="3" id="KW-1185">Reference proteome</keyword>
<dbReference type="AlphaFoldDB" id="A0A402B7B6"/>
<evidence type="ECO:0000313" key="3">
    <source>
        <dbReference type="Proteomes" id="UP000287171"/>
    </source>
</evidence>
<dbReference type="OrthoDB" id="159032at2"/>
<protein>
    <submittedName>
        <fullName evidence="2">Uncharacterized protein</fullName>
    </submittedName>
</protein>
<evidence type="ECO:0000313" key="2">
    <source>
        <dbReference type="EMBL" id="GCE27245.1"/>
    </source>
</evidence>
<reference evidence="3" key="1">
    <citation type="submission" date="2018-12" db="EMBL/GenBank/DDBJ databases">
        <title>Tengunoibacter tsumagoiensis gen. nov., sp. nov., Dictyobacter kobayashii sp. nov., D. alpinus sp. nov., and D. joshuensis sp. nov. and description of Dictyobacteraceae fam. nov. within the order Ktedonobacterales isolated from Tengu-no-mugimeshi.</title>
        <authorList>
            <person name="Wang C.M."/>
            <person name="Zheng Y."/>
            <person name="Sakai Y."/>
            <person name="Toyoda A."/>
            <person name="Minakuchi Y."/>
            <person name="Abe K."/>
            <person name="Yokota A."/>
            <person name="Yabe S."/>
        </authorList>
    </citation>
    <scope>NUCLEOTIDE SEQUENCE [LARGE SCALE GENOMIC DNA]</scope>
    <source>
        <strain evidence="3">Uno16</strain>
    </source>
</reference>
<feature type="compositionally biased region" description="Pro residues" evidence="1">
    <location>
        <begin position="21"/>
        <end position="30"/>
    </location>
</feature>
<organism evidence="2 3">
    <name type="scientific">Dictyobacter alpinus</name>
    <dbReference type="NCBI Taxonomy" id="2014873"/>
    <lineage>
        <taxon>Bacteria</taxon>
        <taxon>Bacillati</taxon>
        <taxon>Chloroflexota</taxon>
        <taxon>Ktedonobacteria</taxon>
        <taxon>Ktedonobacterales</taxon>
        <taxon>Dictyobacteraceae</taxon>
        <taxon>Dictyobacter</taxon>
    </lineage>
</organism>
<sequence length="310" mass="35475">MKSQHTRKIALKRADDFPERPQAPKPPARPQPSQIPLTATKRAQITANETSNMYGLEIVLERLQRCFANRISTAEIEVLEFSLRQLFEQANLLFGQLLPELALYANHLPDDGELTRFYNIKTLLQYLDSTLEWLNPLVQLILKSTTMILEALDRSCSLYGAARVKKRLLLQGEDEETTEVLAAIEVALIPDSTYYQWMQALRIITVRLQGWQQQQMDHRAFSALFAEQVHVNPALDSIGTTLPLLLDCFQTIFGSILPEFHTVARGDDETATVHLLNLIQYTDLLRAHVDSLLQSFRLLDSYYQHPETQQ</sequence>
<proteinExistence type="predicted"/>
<comment type="caution">
    <text evidence="2">The sequence shown here is derived from an EMBL/GenBank/DDBJ whole genome shotgun (WGS) entry which is preliminary data.</text>
</comment>
<feature type="compositionally biased region" description="Basic residues" evidence="1">
    <location>
        <begin position="1"/>
        <end position="11"/>
    </location>
</feature>
<accession>A0A402B7B6</accession>
<gene>
    <name evidence="2" type="ORF">KDA_27290</name>
</gene>
<name>A0A402B7B6_9CHLR</name>
<feature type="region of interest" description="Disordered" evidence="1">
    <location>
        <begin position="1"/>
        <end position="37"/>
    </location>
</feature>
<dbReference type="Proteomes" id="UP000287171">
    <property type="component" value="Unassembled WGS sequence"/>
</dbReference>
<dbReference type="RefSeq" id="WP_126627613.1">
    <property type="nucleotide sequence ID" value="NZ_BIFT01000001.1"/>
</dbReference>
<evidence type="ECO:0000256" key="1">
    <source>
        <dbReference type="SAM" id="MobiDB-lite"/>
    </source>
</evidence>
<dbReference type="EMBL" id="BIFT01000001">
    <property type="protein sequence ID" value="GCE27245.1"/>
    <property type="molecule type" value="Genomic_DNA"/>
</dbReference>